<dbReference type="SUPFAM" id="SSF55681">
    <property type="entry name" value="Class II aaRS and biotin synthetases"/>
    <property type="match status" value="1"/>
</dbReference>
<dbReference type="InterPro" id="IPR020605">
    <property type="entry name" value="Octanoyltransferase_CS"/>
</dbReference>
<comment type="pathway">
    <text evidence="1">Protein modification; protein lipoylation via endogenous pathway; protein N(6)-(lipoyl)lysine from octanoyl-[acyl-carrier-protein]: step 1/2.</text>
</comment>
<dbReference type="PROSITE" id="PS51733">
    <property type="entry name" value="BPL_LPL_CATALYTIC"/>
    <property type="match status" value="1"/>
</dbReference>
<dbReference type="InterPro" id="IPR004143">
    <property type="entry name" value="BPL_LPL_catalytic"/>
</dbReference>
<feature type="binding site" evidence="7">
    <location>
        <begin position="148"/>
        <end position="150"/>
    </location>
    <ligand>
        <name>substrate</name>
    </ligand>
</feature>
<feature type="site" description="Lowers pKa of active site Cys" evidence="8">
    <location>
        <position position="145"/>
    </location>
</feature>
<dbReference type="EnsemblPlants" id="Pp3c27_7140V3.2">
    <property type="protein sequence ID" value="PAC:32952342.CDS.1"/>
    <property type="gene ID" value="Pp3c27_7140"/>
</dbReference>
<dbReference type="AlphaFoldDB" id="A0A2K1IB09"/>
<dbReference type="Gene3D" id="3.30.930.10">
    <property type="entry name" value="Bira Bifunctional Protein, Domain 2"/>
    <property type="match status" value="1"/>
</dbReference>
<dbReference type="Gramene" id="Pp3c27_7140V3.2">
    <property type="protein sequence ID" value="PAC:32952342.CDS.1"/>
    <property type="gene ID" value="Pp3c27_7140"/>
</dbReference>
<dbReference type="UniPathway" id="UPA00538">
    <property type="reaction ID" value="UER00592"/>
</dbReference>
<evidence type="ECO:0000256" key="2">
    <source>
        <dbReference type="ARBA" id="ARBA00007907"/>
    </source>
</evidence>
<comment type="similarity">
    <text evidence="2">Belongs to the LipB family.</text>
</comment>
<evidence type="ECO:0000256" key="7">
    <source>
        <dbReference type="PIRSR" id="PIRSR016262-2"/>
    </source>
</evidence>
<dbReference type="CDD" id="cd16444">
    <property type="entry name" value="LipB"/>
    <property type="match status" value="1"/>
</dbReference>
<feature type="binding site" evidence="7">
    <location>
        <begin position="162"/>
        <end position="164"/>
    </location>
    <ligand>
        <name>substrate</name>
    </ligand>
</feature>
<dbReference type="NCBIfam" id="TIGR00214">
    <property type="entry name" value="lipB"/>
    <property type="match status" value="1"/>
</dbReference>
<dbReference type="STRING" id="3218.A0A2K1IB09"/>
<dbReference type="PaxDb" id="3218-PP1S429_5V6.1"/>
<dbReference type="GO" id="GO:0005739">
    <property type="term" value="C:mitochondrion"/>
    <property type="evidence" value="ECO:0000318"/>
    <property type="project" value="GO_Central"/>
</dbReference>
<feature type="binding site" evidence="7">
    <location>
        <begin position="79"/>
        <end position="86"/>
    </location>
    <ligand>
        <name>substrate</name>
    </ligand>
</feature>
<evidence type="ECO:0000259" key="9">
    <source>
        <dbReference type="PROSITE" id="PS51733"/>
    </source>
</evidence>
<evidence type="ECO:0000313" key="11">
    <source>
        <dbReference type="EnsemblPlants" id="PAC:32952341.CDS.1"/>
    </source>
</evidence>
<gene>
    <name evidence="11" type="primary">LOC112278298</name>
    <name evidence="10" type="ORF">PHYPA_031032</name>
</gene>
<evidence type="ECO:0000313" key="12">
    <source>
        <dbReference type="Proteomes" id="UP000006727"/>
    </source>
</evidence>
<evidence type="ECO:0000256" key="6">
    <source>
        <dbReference type="PIRSR" id="PIRSR016262-1"/>
    </source>
</evidence>
<keyword evidence="4" id="KW-0808">Transferase</keyword>
<dbReference type="OrthoDB" id="19908at2759"/>
<organism evidence="10">
    <name type="scientific">Physcomitrium patens</name>
    <name type="common">Spreading-leaved earth moss</name>
    <name type="synonym">Physcomitrella patens</name>
    <dbReference type="NCBI Taxonomy" id="3218"/>
    <lineage>
        <taxon>Eukaryota</taxon>
        <taxon>Viridiplantae</taxon>
        <taxon>Streptophyta</taxon>
        <taxon>Embryophyta</taxon>
        <taxon>Bryophyta</taxon>
        <taxon>Bryophytina</taxon>
        <taxon>Bryopsida</taxon>
        <taxon>Funariidae</taxon>
        <taxon>Funariales</taxon>
        <taxon>Funariaceae</taxon>
        <taxon>Physcomitrium</taxon>
    </lineage>
</organism>
<dbReference type="EnsemblPlants" id="Pp3c27_7140V3.1">
    <property type="protein sequence ID" value="PAC:32952341.CDS.1"/>
    <property type="gene ID" value="Pp3c27_7140"/>
</dbReference>
<dbReference type="InterPro" id="IPR045864">
    <property type="entry name" value="aa-tRNA-synth_II/BPL/LPL"/>
</dbReference>
<dbReference type="Pfam" id="PF21948">
    <property type="entry name" value="LplA-B_cat"/>
    <property type="match status" value="1"/>
</dbReference>
<dbReference type="EC" id="2.3.1.181" evidence="3"/>
<reference evidence="10 12" key="2">
    <citation type="journal article" date="2018" name="Plant J.">
        <title>The Physcomitrella patens chromosome-scale assembly reveals moss genome structure and evolution.</title>
        <authorList>
            <person name="Lang D."/>
            <person name="Ullrich K.K."/>
            <person name="Murat F."/>
            <person name="Fuchs J."/>
            <person name="Jenkins J."/>
            <person name="Haas F.B."/>
            <person name="Piednoel M."/>
            <person name="Gundlach H."/>
            <person name="Van Bel M."/>
            <person name="Meyberg R."/>
            <person name="Vives C."/>
            <person name="Morata J."/>
            <person name="Symeonidi A."/>
            <person name="Hiss M."/>
            <person name="Muchero W."/>
            <person name="Kamisugi Y."/>
            <person name="Saleh O."/>
            <person name="Blanc G."/>
            <person name="Decker E.L."/>
            <person name="van Gessel N."/>
            <person name="Grimwood J."/>
            <person name="Hayes R.D."/>
            <person name="Graham S.W."/>
            <person name="Gunter L.E."/>
            <person name="McDaniel S.F."/>
            <person name="Hoernstein S.N.W."/>
            <person name="Larsson A."/>
            <person name="Li F.W."/>
            <person name="Perroud P.F."/>
            <person name="Phillips J."/>
            <person name="Ranjan P."/>
            <person name="Rokshar D.S."/>
            <person name="Rothfels C.J."/>
            <person name="Schneider L."/>
            <person name="Shu S."/>
            <person name="Stevenson D.W."/>
            <person name="Thummler F."/>
            <person name="Tillich M."/>
            <person name="Villarreal Aguilar J.C."/>
            <person name="Widiez T."/>
            <person name="Wong G.K."/>
            <person name="Wymore A."/>
            <person name="Zhang Y."/>
            <person name="Zimmer A.D."/>
            <person name="Quatrano R.S."/>
            <person name="Mayer K.F.X."/>
            <person name="Goodstein D."/>
            <person name="Casacuberta J.M."/>
            <person name="Vandepoele K."/>
            <person name="Reski R."/>
            <person name="Cuming A.C."/>
            <person name="Tuskan G.A."/>
            <person name="Maumus F."/>
            <person name="Salse J."/>
            <person name="Schmutz J."/>
            <person name="Rensing S.A."/>
        </authorList>
    </citation>
    <scope>NUCLEOTIDE SEQUENCE [LARGE SCALE GENOMIC DNA]</scope>
    <source>
        <strain evidence="11 12">cv. Gransden 2004</strain>
    </source>
</reference>
<dbReference type="PANTHER" id="PTHR10993">
    <property type="entry name" value="OCTANOYLTRANSFERASE"/>
    <property type="match status" value="1"/>
</dbReference>
<dbReference type="GO" id="GO:0033819">
    <property type="term" value="F:lipoyl(octanoyl) transferase activity"/>
    <property type="evidence" value="ECO:0000318"/>
    <property type="project" value="GO_Central"/>
</dbReference>
<dbReference type="Proteomes" id="UP000006727">
    <property type="component" value="Chromosome 27"/>
</dbReference>
<evidence type="ECO:0000256" key="8">
    <source>
        <dbReference type="PIRSR" id="PIRSR016262-3"/>
    </source>
</evidence>
<proteinExistence type="inferred from homology"/>
<evidence type="ECO:0000256" key="5">
    <source>
        <dbReference type="ARBA" id="ARBA00023315"/>
    </source>
</evidence>
<dbReference type="RefSeq" id="XP_024367327.1">
    <property type="nucleotide sequence ID" value="XM_024511559.2"/>
</dbReference>
<dbReference type="HAMAP" id="MF_00013">
    <property type="entry name" value="LipB"/>
    <property type="match status" value="1"/>
</dbReference>
<feature type="active site" description="Acyl-thioester intermediate" evidence="6">
    <location>
        <position position="180"/>
    </location>
</feature>
<dbReference type="GeneID" id="112278298"/>
<feature type="domain" description="BPL/LPL catalytic" evidence="9">
    <location>
        <begin position="34"/>
        <end position="220"/>
    </location>
</feature>
<dbReference type="NCBIfam" id="NF010925">
    <property type="entry name" value="PRK14345.1"/>
    <property type="match status" value="1"/>
</dbReference>
<dbReference type="OMA" id="GEVTYHC"/>
<keyword evidence="12" id="KW-1185">Reference proteome</keyword>
<dbReference type="PANTHER" id="PTHR10993:SF15">
    <property type="entry name" value="OCTANOYLTRANSFERASE LIP2, MITOCHONDRIAL"/>
    <property type="match status" value="1"/>
</dbReference>
<reference evidence="11" key="3">
    <citation type="submission" date="2020-12" db="UniProtKB">
        <authorList>
            <consortium name="EnsemblPlants"/>
        </authorList>
    </citation>
    <scope>IDENTIFICATION</scope>
</reference>
<dbReference type="InterPro" id="IPR000544">
    <property type="entry name" value="Octanoyltransferase"/>
</dbReference>
<dbReference type="EMBL" id="ABEU02000027">
    <property type="protein sequence ID" value="PNR26457.1"/>
    <property type="molecule type" value="Genomic_DNA"/>
</dbReference>
<protein>
    <recommendedName>
        <fullName evidence="3">lipoyl(octanoyl) transferase</fullName>
        <ecNumber evidence="3">2.3.1.181</ecNumber>
    </recommendedName>
</protein>
<keyword evidence="5" id="KW-0012">Acyltransferase</keyword>
<evidence type="ECO:0000313" key="10">
    <source>
        <dbReference type="EMBL" id="PNR26457.1"/>
    </source>
</evidence>
<accession>A0A2K1IB09</accession>
<name>A0A2K1IB09_PHYPA</name>
<evidence type="ECO:0000256" key="3">
    <source>
        <dbReference type="ARBA" id="ARBA00012334"/>
    </source>
</evidence>
<sequence length="227" mass="25212">MVAGKRLEVWRMRGLVKYAESELLQRQLVERRRQGSADVLLSLQHPPTFTVGKRRTLHNLLASPAELKAIGAEVHITERGGDITYHGPGQAVLYPILGLRELRVGVRAFVERLEDVMVDVCKFHGVNARGRMDKETGVWVEGLRKIGAIGVKVSSGSITSHGLAFNINPDLVYFDHIVPCGIRDKEVTSLRKEISPVVPDAEEVTEQLIQSLAKQFGFEAVVDMEPL</sequence>
<dbReference type="GO" id="GO:0009249">
    <property type="term" value="P:protein lipoylation"/>
    <property type="evidence" value="ECO:0007669"/>
    <property type="project" value="InterPro"/>
</dbReference>
<evidence type="ECO:0000256" key="4">
    <source>
        <dbReference type="ARBA" id="ARBA00022679"/>
    </source>
</evidence>
<dbReference type="Gramene" id="Pp3c27_7140V3.1">
    <property type="protein sequence ID" value="PAC:32952341.CDS.1"/>
    <property type="gene ID" value="Pp3c27_7140"/>
</dbReference>
<evidence type="ECO:0000256" key="1">
    <source>
        <dbReference type="ARBA" id="ARBA00004821"/>
    </source>
</evidence>
<dbReference type="PROSITE" id="PS01313">
    <property type="entry name" value="LIPB"/>
    <property type="match status" value="1"/>
</dbReference>
<reference evidence="10 12" key="1">
    <citation type="journal article" date="2008" name="Science">
        <title>The Physcomitrella genome reveals evolutionary insights into the conquest of land by plants.</title>
        <authorList>
            <person name="Rensing S."/>
            <person name="Lang D."/>
            <person name="Zimmer A."/>
            <person name="Terry A."/>
            <person name="Salamov A."/>
            <person name="Shapiro H."/>
            <person name="Nishiyama T."/>
            <person name="Perroud P.-F."/>
            <person name="Lindquist E."/>
            <person name="Kamisugi Y."/>
            <person name="Tanahashi T."/>
            <person name="Sakakibara K."/>
            <person name="Fujita T."/>
            <person name="Oishi K."/>
            <person name="Shin-I T."/>
            <person name="Kuroki Y."/>
            <person name="Toyoda A."/>
            <person name="Suzuki Y."/>
            <person name="Hashimoto A."/>
            <person name="Yamaguchi K."/>
            <person name="Sugano A."/>
            <person name="Kohara Y."/>
            <person name="Fujiyama A."/>
            <person name="Anterola A."/>
            <person name="Aoki S."/>
            <person name="Ashton N."/>
            <person name="Barbazuk W.B."/>
            <person name="Barker E."/>
            <person name="Bennetzen J."/>
            <person name="Bezanilla M."/>
            <person name="Blankenship R."/>
            <person name="Cho S.H."/>
            <person name="Dutcher S."/>
            <person name="Estelle M."/>
            <person name="Fawcett J.A."/>
            <person name="Gundlach H."/>
            <person name="Hanada K."/>
            <person name="Heyl A."/>
            <person name="Hicks K.A."/>
            <person name="Hugh J."/>
            <person name="Lohr M."/>
            <person name="Mayer K."/>
            <person name="Melkozernov A."/>
            <person name="Murata T."/>
            <person name="Nelson D."/>
            <person name="Pils B."/>
            <person name="Prigge M."/>
            <person name="Reiss B."/>
            <person name="Renner T."/>
            <person name="Rombauts S."/>
            <person name="Rushton P."/>
            <person name="Sanderfoot A."/>
            <person name="Schween G."/>
            <person name="Shiu S.-H."/>
            <person name="Stueber K."/>
            <person name="Theodoulou F.L."/>
            <person name="Tu H."/>
            <person name="Van de Peer Y."/>
            <person name="Verrier P.J."/>
            <person name="Waters E."/>
            <person name="Wood A."/>
            <person name="Yang L."/>
            <person name="Cove D."/>
            <person name="Cuming A."/>
            <person name="Hasebe M."/>
            <person name="Lucas S."/>
            <person name="Mishler D.B."/>
            <person name="Reski R."/>
            <person name="Grigoriev I."/>
            <person name="Quatrano R.S."/>
            <person name="Boore J.L."/>
        </authorList>
    </citation>
    <scope>NUCLEOTIDE SEQUENCE [LARGE SCALE GENOMIC DNA]</scope>
    <source>
        <strain evidence="11 12">cv. Gransden 2004</strain>
    </source>
</reference>
<dbReference type="PIRSF" id="PIRSF016262">
    <property type="entry name" value="LPLase"/>
    <property type="match status" value="1"/>
</dbReference>
<dbReference type="FunFam" id="3.30.930.10:FF:000063">
    <property type="entry name" value="Octanoyltransferase LIP2, mitochondrial"/>
    <property type="match status" value="1"/>
</dbReference>